<proteinExistence type="predicted"/>
<dbReference type="OrthoDB" id="8759646at2"/>
<gene>
    <name evidence="2" type="ORF">W822_22525</name>
</gene>
<protein>
    <recommendedName>
        <fullName evidence="1">DUF4224 domain-containing protein</fullName>
    </recommendedName>
</protein>
<dbReference type="RefSeq" id="WP_024007409.1">
    <property type="nucleotide sequence ID" value="NZ_KI650983.1"/>
</dbReference>
<evidence type="ECO:0000259" key="1">
    <source>
        <dbReference type="Pfam" id="PF13986"/>
    </source>
</evidence>
<dbReference type="eggNOG" id="ENOG502ZD4D">
    <property type="taxonomic scope" value="Bacteria"/>
</dbReference>
<evidence type="ECO:0000313" key="3">
    <source>
        <dbReference type="Proteomes" id="UP000018733"/>
    </source>
</evidence>
<comment type="caution">
    <text evidence="2">The sequence shown here is derived from an EMBL/GenBank/DDBJ whole genome shotgun (WGS) entry which is preliminary data.</text>
</comment>
<sequence>MSETTFLRTSELISLTDRTRHDAQVRALRFMGIEHRVRPDGSVAVLRAHIHFAFGAGDRVMNSDEKEIEPDWDAV</sequence>
<dbReference type="AlphaFoldDB" id="V8QMJ4"/>
<evidence type="ECO:0000313" key="2">
    <source>
        <dbReference type="EMBL" id="ETF00523.1"/>
    </source>
</evidence>
<feature type="domain" description="DUF4224" evidence="1">
    <location>
        <begin position="6"/>
        <end position="50"/>
    </location>
</feature>
<dbReference type="HOGENOM" id="CLU_195276_0_0_4"/>
<dbReference type="InterPro" id="IPR025319">
    <property type="entry name" value="DUF4224"/>
</dbReference>
<dbReference type="EMBL" id="AYXT01000014">
    <property type="protein sequence ID" value="ETF00523.1"/>
    <property type="molecule type" value="Genomic_DNA"/>
</dbReference>
<dbReference type="PATRIC" id="fig|1424334.3.peg.4515"/>
<name>V8QMJ4_9BURK</name>
<reference evidence="2 3" key="1">
    <citation type="journal article" date="2014" name="Genome Announc.">
        <title>Draft Genome Sequence of Advenella kashmirensis Strain W13003, a Polycyclic Aromatic Hydrocarbon-Degrading Bacterium.</title>
        <authorList>
            <person name="Wang X."/>
            <person name="Jin D."/>
            <person name="Zhou L."/>
            <person name="Wu L."/>
            <person name="An W."/>
            <person name="Zhao L."/>
        </authorList>
    </citation>
    <scope>NUCLEOTIDE SEQUENCE [LARGE SCALE GENOMIC DNA]</scope>
    <source>
        <strain evidence="2 3">W13003</strain>
    </source>
</reference>
<organism evidence="2 3">
    <name type="scientific">Advenella kashmirensis W13003</name>
    <dbReference type="NCBI Taxonomy" id="1424334"/>
    <lineage>
        <taxon>Bacteria</taxon>
        <taxon>Pseudomonadati</taxon>
        <taxon>Pseudomonadota</taxon>
        <taxon>Betaproteobacteria</taxon>
        <taxon>Burkholderiales</taxon>
        <taxon>Alcaligenaceae</taxon>
    </lineage>
</organism>
<dbReference type="Proteomes" id="UP000018733">
    <property type="component" value="Unassembled WGS sequence"/>
</dbReference>
<keyword evidence="3" id="KW-1185">Reference proteome</keyword>
<dbReference type="Pfam" id="PF13986">
    <property type="entry name" value="DUF4224"/>
    <property type="match status" value="1"/>
</dbReference>
<accession>V8QMJ4</accession>